<feature type="region of interest" description="Disordered" evidence="1">
    <location>
        <begin position="1"/>
        <end position="41"/>
    </location>
</feature>
<feature type="transmembrane region" description="Helical" evidence="2">
    <location>
        <begin position="127"/>
        <end position="149"/>
    </location>
</feature>
<dbReference type="Proteomes" id="UP000269539">
    <property type="component" value="Unassembled WGS sequence"/>
</dbReference>
<name>A0A3M7F0N1_HORWE</name>
<reference evidence="3 4" key="1">
    <citation type="journal article" date="2018" name="BMC Genomics">
        <title>Genomic evidence for intraspecific hybridization in a clonal and extremely halotolerant yeast.</title>
        <authorList>
            <person name="Gostincar C."/>
            <person name="Stajich J.E."/>
            <person name="Zupancic J."/>
            <person name="Zalar P."/>
            <person name="Gunde-Cimerman N."/>
        </authorList>
    </citation>
    <scope>NUCLEOTIDE SEQUENCE [LARGE SCALE GENOMIC DNA]</scope>
    <source>
        <strain evidence="3 4">EXF-10513</strain>
    </source>
</reference>
<evidence type="ECO:0000313" key="3">
    <source>
        <dbReference type="EMBL" id="RMY82106.1"/>
    </source>
</evidence>
<accession>A0A3M7F0N1</accession>
<sequence length="708" mass="77877">MFEKGRRARSSADNLPLTRDPGGWGSSNKRIPAERRVSATNATPASRTSIVVYNRYASCTLTFITVAPSTPFQSTISNNDDDLTLRSALSTHPGIMSRTFDEMGTLGSPSPTRRPTMKSRLRRLERCCCRTFTYFPLAFVYGLTTWAVWVELHTSFLGAGGIGSYIKAALGAGLWALANASYSIAVFTNPGSPLDEPVDLSLRSGKGKARWKRKKGGGAGYEGVPTHEVVEEGGGGDGDGGRSGGVAKGFEDNMTMVTAKASGQPRFLFCWACFAVTSTWVWAEIMDDVKMEEGLMVVNVILLAVLAGVIGLVLTGFTAWHFYLAITGQTTIESLEKTRYLSPLRKTLEPEHPGRHTLGGGDPQNTHRPLTDHLKEIHANALPGVLRPEEGETSSGTTSRSLTPNPYPPHHQSSSPAQTSLHNTFATLEAQREHDRYNAYLDELDSEKLPNAFDNGWRRNLSHIFGPEPLLWGLPVCNTSGDGWSWEISARWEEARGEVAREREARRREEEFWGREGNGPFAGTLEQQRRLQMEGRGFEGPAATRPRKDFKWVPGRGFVDVAPPVPSLAPPQQQQQQQQQFPRSAGAPPPPRRPKGGSFTPSSGDRSGSSEPSTSDLQMQPLDRRPPGTRPHGPEHSSPSDSDSNSDSDEDEEDRAMKRLYNNNSIYGYPEEAGGNWNDVPEEYLRRGEKARGKDGGKKGRRGRWKGE</sequence>
<dbReference type="VEuPathDB" id="FungiDB:BTJ68_12467"/>
<dbReference type="InterPro" id="IPR039859">
    <property type="entry name" value="PFA4/ZDH16/20/ERF2-like"/>
</dbReference>
<evidence type="ECO:0000256" key="2">
    <source>
        <dbReference type="SAM" id="Phobius"/>
    </source>
</evidence>
<dbReference type="AlphaFoldDB" id="A0A3M7F0N1"/>
<feature type="region of interest" description="Disordered" evidence="1">
    <location>
        <begin position="345"/>
        <end position="369"/>
    </location>
</feature>
<feature type="transmembrane region" description="Helical" evidence="2">
    <location>
        <begin position="155"/>
        <end position="177"/>
    </location>
</feature>
<feature type="transmembrane region" description="Helical" evidence="2">
    <location>
        <begin position="295"/>
        <end position="320"/>
    </location>
</feature>
<comment type="caution">
    <text evidence="3">The sequence shown here is derived from an EMBL/GenBank/DDBJ whole genome shotgun (WGS) entry which is preliminary data.</text>
</comment>
<dbReference type="EMBL" id="QWIO01000913">
    <property type="protein sequence ID" value="RMY82106.1"/>
    <property type="molecule type" value="Genomic_DNA"/>
</dbReference>
<organism evidence="3 4">
    <name type="scientific">Hortaea werneckii</name>
    <name type="common">Black yeast</name>
    <name type="synonym">Cladosporium werneckii</name>
    <dbReference type="NCBI Taxonomy" id="91943"/>
    <lineage>
        <taxon>Eukaryota</taxon>
        <taxon>Fungi</taxon>
        <taxon>Dikarya</taxon>
        <taxon>Ascomycota</taxon>
        <taxon>Pezizomycotina</taxon>
        <taxon>Dothideomycetes</taxon>
        <taxon>Dothideomycetidae</taxon>
        <taxon>Mycosphaerellales</taxon>
        <taxon>Teratosphaeriaceae</taxon>
        <taxon>Hortaea</taxon>
    </lineage>
</organism>
<gene>
    <name evidence="3" type="ORF">D0864_08142</name>
</gene>
<proteinExistence type="predicted"/>
<feature type="region of interest" description="Disordered" evidence="1">
    <location>
        <begin position="537"/>
        <end position="708"/>
    </location>
</feature>
<feature type="region of interest" description="Disordered" evidence="1">
    <location>
        <begin position="382"/>
        <end position="418"/>
    </location>
</feature>
<keyword evidence="2" id="KW-0472">Membrane</keyword>
<evidence type="ECO:0000313" key="4">
    <source>
        <dbReference type="Proteomes" id="UP000269539"/>
    </source>
</evidence>
<feature type="compositionally biased region" description="Acidic residues" evidence="1">
    <location>
        <begin position="644"/>
        <end position="654"/>
    </location>
</feature>
<dbReference type="PANTHER" id="PTHR12246">
    <property type="entry name" value="PALMITOYLTRANSFERASE ZDHHC16"/>
    <property type="match status" value="1"/>
</dbReference>
<feature type="compositionally biased region" description="Low complexity" evidence="1">
    <location>
        <begin position="596"/>
        <end position="616"/>
    </location>
</feature>
<keyword evidence="2" id="KW-1133">Transmembrane helix</keyword>
<dbReference type="GO" id="GO:0016409">
    <property type="term" value="F:palmitoyltransferase activity"/>
    <property type="evidence" value="ECO:0007669"/>
    <property type="project" value="InterPro"/>
</dbReference>
<feature type="compositionally biased region" description="Low complexity" evidence="1">
    <location>
        <begin position="572"/>
        <end position="586"/>
    </location>
</feature>
<evidence type="ECO:0008006" key="5">
    <source>
        <dbReference type="Google" id="ProtNLM"/>
    </source>
</evidence>
<protein>
    <recommendedName>
        <fullName evidence="5">Palmitoyltransferase</fullName>
    </recommendedName>
</protein>
<keyword evidence="2" id="KW-0812">Transmembrane</keyword>
<feature type="compositionally biased region" description="Basic and acidic residues" evidence="1">
    <location>
        <begin position="683"/>
        <end position="698"/>
    </location>
</feature>
<feature type="compositionally biased region" description="Basic residues" evidence="1">
    <location>
        <begin position="699"/>
        <end position="708"/>
    </location>
</feature>
<evidence type="ECO:0000256" key="1">
    <source>
        <dbReference type="SAM" id="MobiDB-lite"/>
    </source>
</evidence>
<feature type="transmembrane region" description="Helical" evidence="2">
    <location>
        <begin position="266"/>
        <end position="283"/>
    </location>
</feature>